<dbReference type="Proteomes" id="UP000029453">
    <property type="component" value="Unassembled WGS sequence"/>
</dbReference>
<evidence type="ECO:0000313" key="3">
    <source>
        <dbReference type="Proteomes" id="UP000029453"/>
    </source>
</evidence>
<dbReference type="GO" id="GO:0016787">
    <property type="term" value="F:hydrolase activity"/>
    <property type="evidence" value="ECO:0007669"/>
    <property type="project" value="UniProtKB-KW"/>
</dbReference>
<feature type="region of interest" description="Disordered" evidence="1">
    <location>
        <begin position="43"/>
        <end position="94"/>
    </location>
</feature>
<accession>M9M193</accession>
<keyword evidence="2" id="KW-0378">Hydrolase</keyword>
<proteinExistence type="predicted"/>
<keyword evidence="3" id="KW-1185">Reference proteome</keyword>
<organism evidence="2 3">
    <name type="scientific">Paenibacillus popilliae ATCC 14706</name>
    <dbReference type="NCBI Taxonomy" id="1212764"/>
    <lineage>
        <taxon>Bacteria</taxon>
        <taxon>Bacillati</taxon>
        <taxon>Bacillota</taxon>
        <taxon>Bacilli</taxon>
        <taxon>Bacillales</taxon>
        <taxon>Paenibacillaceae</taxon>
        <taxon>Paenibacillus</taxon>
    </lineage>
</organism>
<evidence type="ECO:0000256" key="1">
    <source>
        <dbReference type="SAM" id="MobiDB-lite"/>
    </source>
</evidence>
<name>M9M193_PAEPP</name>
<evidence type="ECO:0000313" key="2">
    <source>
        <dbReference type="EMBL" id="GAC40853.1"/>
    </source>
</evidence>
<reference evidence="2 3" key="1">
    <citation type="submission" date="2012-10" db="EMBL/GenBank/DDBJ databases">
        <title>Draft Genome Sequence of Paenibacillus popilliae ATCC 14706T.</title>
        <authorList>
            <person name="Iiyama K."/>
            <person name="Mori K."/>
            <person name="Mon H."/>
            <person name="Chieda Y."/>
            <person name="Lee J.M."/>
            <person name="Kusakabe T."/>
            <person name="Tashiro K."/>
            <person name="Asano S."/>
            <person name="Yasunaga-Aoki C."/>
            <person name="Shimizu S."/>
        </authorList>
    </citation>
    <scope>NUCLEOTIDE SEQUENCE [LARGE SCALE GENOMIC DNA]</scope>
    <source>
        <strain evidence="2 3">ATCC 14706</strain>
    </source>
</reference>
<gene>
    <name evidence="2" type="ORF">PPOP_0181</name>
</gene>
<sequence length="94" mass="10011">MAKCQVISAFVDRFTGEEVQPGTTFEATPQRAQRLSAANVIGEQEIGEENAEVPETNVAAEEGSTKKNKSKKQQTAEPSAKPGGDEDVGESKES</sequence>
<dbReference type="EMBL" id="BALG01000014">
    <property type="protein sequence ID" value="GAC40853.1"/>
    <property type="molecule type" value="Genomic_DNA"/>
</dbReference>
<comment type="caution">
    <text evidence="2">The sequence shown here is derived from an EMBL/GenBank/DDBJ whole genome shotgun (WGS) entry which is preliminary data.</text>
</comment>
<dbReference type="AlphaFoldDB" id="M9M193"/>
<protein>
    <submittedName>
        <fullName evidence="2">Predicted membrane-associated HD superfamily hydrolase</fullName>
    </submittedName>
</protein>